<organism evidence="1">
    <name type="scientific">Streptomyces sp. CMC78</name>
    <dbReference type="NCBI Taxonomy" id="3231512"/>
    <lineage>
        <taxon>Bacteria</taxon>
        <taxon>Bacillati</taxon>
        <taxon>Actinomycetota</taxon>
        <taxon>Actinomycetes</taxon>
        <taxon>Kitasatosporales</taxon>
        <taxon>Streptomycetaceae</taxon>
        <taxon>Streptomyces</taxon>
    </lineage>
</organism>
<dbReference type="Gene3D" id="3.40.50.150">
    <property type="entry name" value="Vaccinia Virus protein VP39"/>
    <property type="match status" value="1"/>
</dbReference>
<proteinExistence type="predicted"/>
<dbReference type="SUPFAM" id="SSF53335">
    <property type="entry name" value="S-adenosyl-L-methionine-dependent methyltransferases"/>
    <property type="match status" value="1"/>
</dbReference>
<sequence length="228" mass="25731">MSIAAQRIYDLDIHAPADVVAEKARREIESGVYEIDEINATREVLRPDLPVIELGAGIGVVSCYVNRLLDDRKQHIALEMHADALEILERNRDLNGCEFQPYFGTLMYEGDTHLPELEAAHIEKMSTEWDPCHHAGLDGASKQVTLRQLVEETGWERFNLVADMEGMEMAMLQHDFDVIRERAETVSLEIHSHALGTRGAAWVVRTLEEAGLRLEAFSGCFAFRRTDA</sequence>
<dbReference type="RefSeq" id="WP_319597721.1">
    <property type="nucleotide sequence ID" value="NZ_AP035884.1"/>
</dbReference>
<accession>A0AB33KAM8</accession>
<reference evidence="1" key="1">
    <citation type="submission" date="2024-07" db="EMBL/GenBank/DDBJ databases">
        <title>Complete genome sequences of cellulolytic bacteria, Kitasatospora sp. CMC57 and Streptomyces sp. CMC78, isolated from Japanese agricultural soil.</title>
        <authorList>
            <person name="Hashimoto T."/>
            <person name="Ito M."/>
            <person name="Iwamoto M."/>
            <person name="Fukahori D."/>
            <person name="Shoda T."/>
            <person name="Sakoda M."/>
            <person name="Morohoshi T."/>
            <person name="Mitsuboshi M."/>
            <person name="Nishizawa T."/>
        </authorList>
    </citation>
    <scope>NUCLEOTIDE SEQUENCE</scope>
    <source>
        <strain evidence="1">CMC78</strain>
    </source>
</reference>
<protein>
    <recommendedName>
        <fullName evidence="2">FkbM family methyltransferase</fullName>
    </recommendedName>
</protein>
<dbReference type="EMBL" id="AP035884">
    <property type="protein sequence ID" value="BFP51275.1"/>
    <property type="molecule type" value="Genomic_DNA"/>
</dbReference>
<name>A0AB33KAM8_9ACTN</name>
<gene>
    <name evidence="1" type="ORF">SCMC78_10820</name>
</gene>
<dbReference type="KEGG" id="stcm:SCMC78_10820"/>
<dbReference type="InterPro" id="IPR029063">
    <property type="entry name" value="SAM-dependent_MTases_sf"/>
</dbReference>
<evidence type="ECO:0000313" key="1">
    <source>
        <dbReference type="EMBL" id="BFP51275.1"/>
    </source>
</evidence>
<dbReference type="AlphaFoldDB" id="A0AB33KAM8"/>
<evidence type="ECO:0008006" key="2">
    <source>
        <dbReference type="Google" id="ProtNLM"/>
    </source>
</evidence>